<feature type="compositionally biased region" description="Low complexity" evidence="1">
    <location>
        <begin position="73"/>
        <end position="90"/>
    </location>
</feature>
<gene>
    <name evidence="2" type="ORF">Ptr86124_007416</name>
</gene>
<feature type="compositionally biased region" description="Low complexity" evidence="1">
    <location>
        <begin position="30"/>
        <end position="42"/>
    </location>
</feature>
<protein>
    <submittedName>
        <fullName evidence="2">Herpes-BLLF1 multi-domain protein</fullName>
    </submittedName>
</protein>
<dbReference type="Proteomes" id="UP000249757">
    <property type="component" value="Unassembled WGS sequence"/>
</dbReference>
<accession>A0A2W1FF16</accession>
<sequence>MQTRRKQPFRAAPFEAWPSGVPLRRIVTNPRPSSKATASAAPKAKRSADEYAEDASPAISFPRPAKKMKTSVKPAPKATSARATPAPRATPARKSKQSTAAPSTAPIAAPPKKSSAIKTHTAPVALPPKKSSAIKAHSKRATKLSIPTTTLVPHVPRQRAILGQKDESLLRITGKSAITHKTNDLRFRLIPHASIDWNNAYHIGKINSWRNQIYQRAGIKTRLIVSWHELEELWMELYYQLSIVEARQRNGNIILPSPKQLRDSFNELFVGRVLKDRRGRSLAPRDERHATAFGSKFNRMFHTLKARLNACVRGKGKEFMPEIRFAMLLAYKAKKVEMGVEADDAVDGEEWEAFLEQLYEIADEEEQHLTEEQAEEMKEDGDLEDEQDLMQEEEDDLDYGDSGAEEEKQDLMQEEDESDSETVAGYEDRHPTQQQQEAFGLTALEADAIDALLSLSSASNNHTTAYGFATPELTRSARTSLSTAESVPTPPSQGATYIAGGYDVDNRDKDAAGERVVGGCKNCDIFAANVLLSARRG</sequence>
<evidence type="ECO:0000313" key="2">
    <source>
        <dbReference type="EMBL" id="KAI1513514.1"/>
    </source>
</evidence>
<feature type="compositionally biased region" description="Acidic residues" evidence="1">
    <location>
        <begin position="391"/>
        <end position="404"/>
    </location>
</feature>
<feature type="region of interest" description="Disordered" evidence="1">
    <location>
        <begin position="391"/>
        <end position="429"/>
    </location>
</feature>
<evidence type="ECO:0000313" key="3">
    <source>
        <dbReference type="Proteomes" id="UP000249757"/>
    </source>
</evidence>
<name>A0A2W1FF16_9PLEO</name>
<keyword evidence="3" id="KW-1185">Reference proteome</keyword>
<reference evidence="3" key="1">
    <citation type="journal article" date="2022" name="Microb. Genom.">
        <title>A global pangenome for the wheat fungal pathogen Pyrenophora tritici-repentis and prediction of effector protein structural homology.</title>
        <authorList>
            <person name="Moolhuijzen P.M."/>
            <person name="See P.T."/>
            <person name="Shi G."/>
            <person name="Powell H.R."/>
            <person name="Cockram J."/>
            <person name="Jorgensen L.N."/>
            <person name="Benslimane H."/>
            <person name="Strelkov S.E."/>
            <person name="Turner J."/>
            <person name="Liu Z."/>
            <person name="Moffat C.S."/>
        </authorList>
    </citation>
    <scope>NUCLEOTIDE SEQUENCE [LARGE SCALE GENOMIC DNA]</scope>
</reference>
<proteinExistence type="predicted"/>
<dbReference type="EMBL" id="NRDI02000009">
    <property type="protein sequence ID" value="KAI1513514.1"/>
    <property type="molecule type" value="Genomic_DNA"/>
</dbReference>
<feature type="region of interest" description="Disordered" evidence="1">
    <location>
        <begin position="483"/>
        <end position="503"/>
    </location>
</feature>
<evidence type="ECO:0000256" key="1">
    <source>
        <dbReference type="SAM" id="MobiDB-lite"/>
    </source>
</evidence>
<feature type="compositionally biased region" description="Low complexity" evidence="1">
    <location>
        <begin position="97"/>
        <end position="117"/>
    </location>
</feature>
<dbReference type="AlphaFoldDB" id="A0A2W1FF16"/>
<comment type="caution">
    <text evidence="2">The sequence shown here is derived from an EMBL/GenBank/DDBJ whole genome shotgun (WGS) entry which is preliminary data.</text>
</comment>
<feature type="region of interest" description="Disordered" evidence="1">
    <location>
        <begin position="1"/>
        <end position="117"/>
    </location>
</feature>
<organism evidence="2 3">
    <name type="scientific">Pyrenophora tritici-repentis</name>
    <dbReference type="NCBI Taxonomy" id="45151"/>
    <lineage>
        <taxon>Eukaryota</taxon>
        <taxon>Fungi</taxon>
        <taxon>Dikarya</taxon>
        <taxon>Ascomycota</taxon>
        <taxon>Pezizomycotina</taxon>
        <taxon>Dothideomycetes</taxon>
        <taxon>Pleosporomycetidae</taxon>
        <taxon>Pleosporales</taxon>
        <taxon>Pleosporineae</taxon>
        <taxon>Pleosporaceae</taxon>
        <taxon>Pyrenophora</taxon>
    </lineage>
</organism>